<reference evidence="2" key="1">
    <citation type="journal article" date="2019" name="Int. J. Syst. Evol. Microbiol.">
        <title>The Global Catalogue of Microorganisms (GCM) 10K type strain sequencing project: providing services to taxonomists for standard genome sequencing and annotation.</title>
        <authorList>
            <consortium name="The Broad Institute Genomics Platform"/>
            <consortium name="The Broad Institute Genome Sequencing Center for Infectious Disease"/>
            <person name="Wu L."/>
            <person name="Ma J."/>
        </authorList>
    </citation>
    <scope>NUCLEOTIDE SEQUENCE [LARGE SCALE GENOMIC DNA]</scope>
    <source>
        <strain evidence="2">KCTC 3950</strain>
    </source>
</reference>
<dbReference type="Proteomes" id="UP001597541">
    <property type="component" value="Unassembled WGS sequence"/>
</dbReference>
<evidence type="ECO:0008006" key="3">
    <source>
        <dbReference type="Google" id="ProtNLM"/>
    </source>
</evidence>
<dbReference type="RefSeq" id="WP_377601179.1">
    <property type="nucleotide sequence ID" value="NZ_JBHUME010000005.1"/>
</dbReference>
<proteinExistence type="predicted"/>
<protein>
    <recommendedName>
        <fullName evidence="3">DUF4179 domain-containing protein</fullName>
    </recommendedName>
</protein>
<dbReference type="EMBL" id="JBHUME010000005">
    <property type="protein sequence ID" value="MFD2612012.1"/>
    <property type="molecule type" value="Genomic_DNA"/>
</dbReference>
<keyword evidence="2" id="KW-1185">Reference proteome</keyword>
<accession>A0ABW5PCX6</accession>
<gene>
    <name evidence="1" type="ORF">ACFSUF_06180</name>
</gene>
<name>A0ABW5PCX6_9BACL</name>
<sequence>MRIAARIFFITLISLGVAWTLSFVPGLALTKSLKERVMTTFRMEKPVMLGDENLVDFVAQLPLRTSLDKVDWGHSVLYIDLKISEPAGETQSVIFGDLYEIAEFGLLGTENVKEVMLRVYNPESADGRRQKELLLSMEAKRSEITAEDILSLKLQDQTPDATVRSKFHMNLTDLWFDIIPK</sequence>
<evidence type="ECO:0000313" key="1">
    <source>
        <dbReference type="EMBL" id="MFD2612012.1"/>
    </source>
</evidence>
<organism evidence="1 2">
    <name type="scientific">Paenibacillus gansuensis</name>
    <dbReference type="NCBI Taxonomy" id="306542"/>
    <lineage>
        <taxon>Bacteria</taxon>
        <taxon>Bacillati</taxon>
        <taxon>Bacillota</taxon>
        <taxon>Bacilli</taxon>
        <taxon>Bacillales</taxon>
        <taxon>Paenibacillaceae</taxon>
        <taxon>Paenibacillus</taxon>
    </lineage>
</organism>
<evidence type="ECO:0000313" key="2">
    <source>
        <dbReference type="Proteomes" id="UP001597541"/>
    </source>
</evidence>
<comment type="caution">
    <text evidence="1">The sequence shown here is derived from an EMBL/GenBank/DDBJ whole genome shotgun (WGS) entry which is preliminary data.</text>
</comment>